<dbReference type="EMBL" id="JBHTAA010000015">
    <property type="protein sequence ID" value="MFC7205373.1"/>
    <property type="molecule type" value="Genomic_DNA"/>
</dbReference>
<sequence length="99" mass="10352">MKIERKSSHEVFSPASYDDPDGVAYRVVACVAELTDVSPMDLPPLTDSVDPDALAGVVESTSEGNCSIVFPFAGAQVNVVGNGDVYAFIPQFSGPGSKN</sequence>
<feature type="domain" description="Halobacterial output" evidence="1">
    <location>
        <begin position="23"/>
        <end position="85"/>
    </location>
</feature>
<evidence type="ECO:0000259" key="1">
    <source>
        <dbReference type="Pfam" id="PF18545"/>
    </source>
</evidence>
<protein>
    <submittedName>
        <fullName evidence="2">HalOD1 output domain-containing protein</fullName>
    </submittedName>
</protein>
<dbReference type="AlphaFoldDB" id="A0ABD5ZKE8"/>
<gene>
    <name evidence="2" type="ORF">ACFQJC_17825</name>
</gene>
<proteinExistence type="predicted"/>
<evidence type="ECO:0000313" key="3">
    <source>
        <dbReference type="Proteomes" id="UP001596481"/>
    </source>
</evidence>
<dbReference type="Proteomes" id="UP001596481">
    <property type="component" value="Unassembled WGS sequence"/>
</dbReference>
<name>A0ABD5ZKE8_9EURY</name>
<dbReference type="RefSeq" id="WP_390226004.1">
    <property type="nucleotide sequence ID" value="NZ_JBHTAA010000015.1"/>
</dbReference>
<evidence type="ECO:0000313" key="2">
    <source>
        <dbReference type="EMBL" id="MFC7205373.1"/>
    </source>
</evidence>
<dbReference type="Pfam" id="PF18545">
    <property type="entry name" value="HalOD1"/>
    <property type="match status" value="1"/>
</dbReference>
<comment type="caution">
    <text evidence="2">The sequence shown here is derived from an EMBL/GenBank/DDBJ whole genome shotgun (WGS) entry which is preliminary data.</text>
</comment>
<organism evidence="2 3">
    <name type="scientific">Haloferax namakaokahaiae</name>
    <dbReference type="NCBI Taxonomy" id="1748331"/>
    <lineage>
        <taxon>Archaea</taxon>
        <taxon>Methanobacteriati</taxon>
        <taxon>Methanobacteriota</taxon>
        <taxon>Stenosarchaea group</taxon>
        <taxon>Halobacteria</taxon>
        <taxon>Halobacteriales</taxon>
        <taxon>Haloferacaceae</taxon>
        <taxon>Haloferax</taxon>
    </lineage>
</organism>
<accession>A0ABD5ZKE8</accession>
<reference evidence="2 3" key="1">
    <citation type="journal article" date="2019" name="Int. J. Syst. Evol. Microbiol.">
        <title>The Global Catalogue of Microorganisms (GCM) 10K type strain sequencing project: providing services to taxonomists for standard genome sequencing and annotation.</title>
        <authorList>
            <consortium name="The Broad Institute Genomics Platform"/>
            <consortium name="The Broad Institute Genome Sequencing Center for Infectious Disease"/>
            <person name="Wu L."/>
            <person name="Ma J."/>
        </authorList>
    </citation>
    <scope>NUCLEOTIDE SEQUENCE [LARGE SCALE GENOMIC DNA]</scope>
    <source>
        <strain evidence="2 3">DSM 29988</strain>
    </source>
</reference>
<dbReference type="InterPro" id="IPR040624">
    <property type="entry name" value="HalOD1"/>
</dbReference>
<keyword evidence="3" id="KW-1185">Reference proteome</keyword>